<accession>A0A1Q3EPD4</accession>
<keyword evidence="2" id="KW-1185">Reference proteome</keyword>
<protein>
    <submittedName>
        <fullName evidence="1">Uncharacterized protein</fullName>
    </submittedName>
</protein>
<reference evidence="1 2" key="2">
    <citation type="submission" date="2017-02" db="EMBL/GenBank/DDBJ databases">
        <title>A genome survey and senescence transcriptome analysis in Lentinula edodes.</title>
        <authorList>
            <person name="Sakamoto Y."/>
            <person name="Nakade K."/>
            <person name="Sato S."/>
            <person name="Yoshida Y."/>
            <person name="Miyazaki K."/>
            <person name="Natsume S."/>
            <person name="Konno N."/>
        </authorList>
    </citation>
    <scope>NUCLEOTIDE SEQUENCE [LARGE SCALE GENOMIC DNA]</scope>
    <source>
        <strain evidence="1 2">NBRC 111202</strain>
    </source>
</reference>
<name>A0A1Q3EPD4_LENED</name>
<reference evidence="1 2" key="1">
    <citation type="submission" date="2016-08" db="EMBL/GenBank/DDBJ databases">
        <authorList>
            <consortium name="Lentinula edodes genome sequencing consortium"/>
            <person name="Sakamoto Y."/>
            <person name="Nakade K."/>
            <person name="Sato S."/>
            <person name="Yoshida Y."/>
            <person name="Miyazaki K."/>
            <person name="Natsume S."/>
            <person name="Konno N."/>
        </authorList>
    </citation>
    <scope>NUCLEOTIDE SEQUENCE [LARGE SCALE GENOMIC DNA]</scope>
    <source>
        <strain evidence="1 2">NBRC 111202</strain>
    </source>
</reference>
<evidence type="ECO:0000313" key="1">
    <source>
        <dbReference type="EMBL" id="GAW09062.1"/>
    </source>
</evidence>
<dbReference type="Proteomes" id="UP000188533">
    <property type="component" value="Unassembled WGS sequence"/>
</dbReference>
<gene>
    <name evidence="1" type="ORF">LENED_011191</name>
</gene>
<dbReference type="AlphaFoldDB" id="A0A1Q3EPD4"/>
<dbReference type="EMBL" id="BDGU01000989">
    <property type="protein sequence ID" value="GAW09062.1"/>
    <property type="molecule type" value="Genomic_DNA"/>
</dbReference>
<evidence type="ECO:0000313" key="2">
    <source>
        <dbReference type="Proteomes" id="UP000188533"/>
    </source>
</evidence>
<proteinExistence type="predicted"/>
<organism evidence="1 2">
    <name type="scientific">Lentinula edodes</name>
    <name type="common">Shiitake mushroom</name>
    <name type="synonym">Lentinus edodes</name>
    <dbReference type="NCBI Taxonomy" id="5353"/>
    <lineage>
        <taxon>Eukaryota</taxon>
        <taxon>Fungi</taxon>
        <taxon>Dikarya</taxon>
        <taxon>Basidiomycota</taxon>
        <taxon>Agaricomycotina</taxon>
        <taxon>Agaricomycetes</taxon>
        <taxon>Agaricomycetidae</taxon>
        <taxon>Agaricales</taxon>
        <taxon>Marasmiineae</taxon>
        <taxon>Omphalotaceae</taxon>
        <taxon>Lentinula</taxon>
    </lineage>
</organism>
<comment type="caution">
    <text evidence="1">The sequence shown here is derived from an EMBL/GenBank/DDBJ whole genome shotgun (WGS) entry which is preliminary data.</text>
</comment>
<sequence>MISSKFSIYIPRCYRFISTPLTMSSTNVTKAPMSAQPQAAPTMSVTNAPSAASCQDVEHGNCKHKHGKGGIVSRLRGGGAGKDCFLGIIGCFLCCECCEGCCDCIGDIICCPCEMCC</sequence>